<evidence type="ECO:0000256" key="3">
    <source>
        <dbReference type="ARBA" id="ARBA00022692"/>
    </source>
</evidence>
<keyword evidence="2" id="KW-1003">Cell membrane</keyword>
<keyword evidence="3 6" id="KW-0812">Transmembrane</keyword>
<evidence type="ECO:0000256" key="2">
    <source>
        <dbReference type="ARBA" id="ARBA00022475"/>
    </source>
</evidence>
<dbReference type="GO" id="GO:0015171">
    <property type="term" value="F:amino acid transmembrane transporter activity"/>
    <property type="evidence" value="ECO:0007669"/>
    <property type="project" value="TreeGrafter"/>
</dbReference>
<gene>
    <name evidence="7" type="primary">eamB_1</name>
    <name evidence="7" type="ORF">ASD8599_00582</name>
</gene>
<comment type="subcellular location">
    <subcellularLocation>
        <location evidence="1">Cell membrane</location>
        <topology evidence="1">Multi-pass membrane protein</topology>
    </subcellularLocation>
</comment>
<dbReference type="OrthoDB" id="9812084at2"/>
<organism evidence="7 8">
    <name type="scientific">Ascidiaceihabitans donghaensis</name>
    <dbReference type="NCBI Taxonomy" id="1510460"/>
    <lineage>
        <taxon>Bacteria</taxon>
        <taxon>Pseudomonadati</taxon>
        <taxon>Pseudomonadota</taxon>
        <taxon>Alphaproteobacteria</taxon>
        <taxon>Rhodobacterales</taxon>
        <taxon>Paracoccaceae</taxon>
        <taxon>Ascidiaceihabitans</taxon>
    </lineage>
</organism>
<keyword evidence="4 6" id="KW-1133">Transmembrane helix</keyword>
<dbReference type="AlphaFoldDB" id="A0A2R8B9X6"/>
<protein>
    <submittedName>
        <fullName evidence="7">Cysteine/O-acetylserine efflux protein</fullName>
    </submittedName>
</protein>
<evidence type="ECO:0000256" key="6">
    <source>
        <dbReference type="SAM" id="Phobius"/>
    </source>
</evidence>
<dbReference type="Pfam" id="PF01810">
    <property type="entry name" value="LysE"/>
    <property type="match status" value="1"/>
</dbReference>
<reference evidence="7 8" key="1">
    <citation type="submission" date="2018-03" db="EMBL/GenBank/DDBJ databases">
        <authorList>
            <person name="Keele B.F."/>
        </authorList>
    </citation>
    <scope>NUCLEOTIDE SEQUENCE [LARGE SCALE GENOMIC DNA]</scope>
    <source>
        <strain evidence="7 8">CECT 8599</strain>
    </source>
</reference>
<accession>A0A2R8B9X6</accession>
<dbReference type="Proteomes" id="UP000244880">
    <property type="component" value="Unassembled WGS sequence"/>
</dbReference>
<feature type="transmembrane region" description="Helical" evidence="6">
    <location>
        <begin position="44"/>
        <end position="62"/>
    </location>
</feature>
<feature type="transmembrane region" description="Helical" evidence="6">
    <location>
        <begin position="74"/>
        <end position="91"/>
    </location>
</feature>
<keyword evidence="5 6" id="KW-0472">Membrane</keyword>
<name>A0A2R8B9X6_9RHOB</name>
<dbReference type="RefSeq" id="WP_108827136.1">
    <property type="nucleotide sequence ID" value="NZ_OMOR01000001.1"/>
</dbReference>
<evidence type="ECO:0000256" key="4">
    <source>
        <dbReference type="ARBA" id="ARBA00022989"/>
    </source>
</evidence>
<proteinExistence type="predicted"/>
<evidence type="ECO:0000313" key="8">
    <source>
        <dbReference type="Proteomes" id="UP000244880"/>
    </source>
</evidence>
<dbReference type="GO" id="GO:0033228">
    <property type="term" value="P:cysteine export across plasma membrane"/>
    <property type="evidence" value="ECO:0007669"/>
    <property type="project" value="TreeGrafter"/>
</dbReference>
<feature type="transmembrane region" description="Helical" evidence="6">
    <location>
        <begin position="178"/>
        <end position="196"/>
    </location>
</feature>
<dbReference type="PANTHER" id="PTHR30086">
    <property type="entry name" value="ARGININE EXPORTER PROTEIN ARGO"/>
    <property type="match status" value="1"/>
</dbReference>
<evidence type="ECO:0000313" key="7">
    <source>
        <dbReference type="EMBL" id="SPH19842.1"/>
    </source>
</evidence>
<evidence type="ECO:0000256" key="5">
    <source>
        <dbReference type="ARBA" id="ARBA00023136"/>
    </source>
</evidence>
<feature type="transmembrane region" description="Helical" evidence="6">
    <location>
        <begin position="138"/>
        <end position="157"/>
    </location>
</feature>
<sequence>MQYDLLTALAGFAFVSSITPGPNNLMLMASGANFGFIRSLPHMAGVGFGFLAMIILVGLGLGQVFEIYPISHTILKIGSVVYLLYLAWKIATSAPKETSDQTGTPMTFLQACAFQWVNPKAWTMAVTAVTVYTPDTSFSALLLVTAVFGAFNIPCITTWNLMGREMARVLTNPTRLRMFNYSMAALLVASLYPVLFP</sequence>
<dbReference type="GO" id="GO:0005886">
    <property type="term" value="C:plasma membrane"/>
    <property type="evidence" value="ECO:0007669"/>
    <property type="project" value="UniProtKB-SubCell"/>
</dbReference>
<dbReference type="PANTHER" id="PTHR30086:SF20">
    <property type="entry name" value="ARGININE EXPORTER PROTEIN ARGO-RELATED"/>
    <property type="match status" value="1"/>
</dbReference>
<dbReference type="EMBL" id="OMOR01000001">
    <property type="protein sequence ID" value="SPH19842.1"/>
    <property type="molecule type" value="Genomic_DNA"/>
</dbReference>
<evidence type="ECO:0000256" key="1">
    <source>
        <dbReference type="ARBA" id="ARBA00004651"/>
    </source>
</evidence>
<keyword evidence="8" id="KW-1185">Reference proteome</keyword>
<dbReference type="InterPro" id="IPR001123">
    <property type="entry name" value="LeuE-type"/>
</dbReference>